<accession>A0A6V7RU52</accession>
<dbReference type="NCBIfam" id="TIGR01597">
    <property type="entry name" value="PYST-B"/>
    <property type="match status" value="1"/>
</dbReference>
<name>A0A6V7RU52_PLAVN</name>
<keyword evidence="2" id="KW-0812">Transmembrane</keyword>
<evidence type="ECO:0000313" key="4">
    <source>
        <dbReference type="Proteomes" id="UP000515550"/>
    </source>
</evidence>
<feature type="transmembrane region" description="Helical" evidence="2">
    <location>
        <begin position="236"/>
        <end position="254"/>
    </location>
</feature>
<dbReference type="VEuPathDB" id="PlasmoDB:PVBDA_0300190"/>
<evidence type="ECO:0000256" key="1">
    <source>
        <dbReference type="SAM" id="Coils"/>
    </source>
</evidence>
<keyword evidence="1" id="KW-0175">Coiled coil</keyword>
<organism evidence="3 4">
    <name type="scientific">Plasmodium vinckei brucechwatti</name>
    <dbReference type="NCBI Taxonomy" id="119398"/>
    <lineage>
        <taxon>Eukaryota</taxon>
        <taxon>Sar</taxon>
        <taxon>Alveolata</taxon>
        <taxon>Apicomplexa</taxon>
        <taxon>Aconoidasida</taxon>
        <taxon>Haemosporida</taxon>
        <taxon>Plasmodiidae</taxon>
        <taxon>Plasmodium</taxon>
        <taxon>Plasmodium (Vinckeia)</taxon>
    </lineage>
</organism>
<feature type="coiled-coil region" evidence="1">
    <location>
        <begin position="113"/>
        <end position="143"/>
    </location>
</feature>
<proteinExistence type="predicted"/>
<evidence type="ECO:0000256" key="2">
    <source>
        <dbReference type="SAM" id="Phobius"/>
    </source>
</evidence>
<protein>
    <submittedName>
        <fullName evidence="3">Fam-b protein</fullName>
    </submittedName>
</protein>
<sequence>MNKVKMVASIFKYVLFSIMICFFEYTQNELYYVNERSIYLERNIINFRNSRILADTDYQFDLDNFYESALDFANAFNNYNDDDEEMTCLLNMIDSHVNKNKENNTIFDLNNASEGTKKIIYELQKELEEAKKELDNLRNGELEIQPIQDKKITENDEYNSVSEHEDIKQLENEGDFLKVEDNNFEDEYCEIISSNSYKKLKINQKLIDAGRKCIMASLTYIVSCFMYMSAGWGCFTIMHVPYIASIFMKWYKFIRLELKKKQYT</sequence>
<dbReference type="InterPro" id="IPR006484">
    <property type="entry name" value="PYST_B"/>
</dbReference>
<evidence type="ECO:0000313" key="3">
    <source>
        <dbReference type="EMBL" id="CAD2085074.1"/>
    </source>
</evidence>
<feature type="transmembrane region" description="Helical" evidence="2">
    <location>
        <begin position="6"/>
        <end position="26"/>
    </location>
</feature>
<keyword evidence="2" id="KW-0472">Membrane</keyword>
<dbReference type="Pfam" id="PF09592">
    <property type="entry name" value="DUF2031"/>
    <property type="match status" value="1"/>
</dbReference>
<reference evidence="3 4" key="1">
    <citation type="submission" date="2020-08" db="EMBL/GenBank/DDBJ databases">
        <authorList>
            <person name="Ramaprasad A."/>
        </authorList>
    </citation>
    <scope>NUCLEOTIDE SEQUENCE [LARGE SCALE GENOMIC DNA]</scope>
</reference>
<dbReference type="Proteomes" id="UP000515550">
    <property type="component" value="Chromosome PVBDA_03"/>
</dbReference>
<keyword evidence="2" id="KW-1133">Transmembrane helix</keyword>
<gene>
    <name evidence="3" type="ORF">PVBDA_0300190</name>
</gene>
<dbReference type="AlphaFoldDB" id="A0A6V7RU52"/>
<dbReference type="EMBL" id="LR865381">
    <property type="protein sequence ID" value="CAD2085074.1"/>
    <property type="molecule type" value="Genomic_DNA"/>
</dbReference>